<dbReference type="RefSeq" id="WP_387405033.1">
    <property type="nucleotide sequence ID" value="NZ_JBIAQY010000008.1"/>
</dbReference>
<keyword evidence="1" id="KW-1133">Transmembrane helix</keyword>
<comment type="caution">
    <text evidence="2">The sequence shown here is derived from an EMBL/GenBank/DDBJ whole genome shotgun (WGS) entry which is preliminary data.</text>
</comment>
<gene>
    <name evidence="2" type="ORF">ACFYXQ_24140</name>
</gene>
<keyword evidence="3" id="KW-1185">Reference proteome</keyword>
<keyword evidence="1" id="KW-0472">Membrane</keyword>
<evidence type="ECO:0000313" key="3">
    <source>
        <dbReference type="Proteomes" id="UP001601992"/>
    </source>
</evidence>
<organism evidence="2 3">
    <name type="scientific">Nocardia jiangxiensis</name>
    <dbReference type="NCBI Taxonomy" id="282685"/>
    <lineage>
        <taxon>Bacteria</taxon>
        <taxon>Bacillati</taxon>
        <taxon>Actinomycetota</taxon>
        <taxon>Actinomycetes</taxon>
        <taxon>Mycobacteriales</taxon>
        <taxon>Nocardiaceae</taxon>
        <taxon>Nocardia</taxon>
    </lineage>
</organism>
<feature type="transmembrane region" description="Helical" evidence="1">
    <location>
        <begin position="104"/>
        <end position="125"/>
    </location>
</feature>
<sequence>MRTRPTAFGWINLEVSVAPHWVRAQVQRLARHLGYVIVWAPEDSVIPLVDQVRAADVDAVIIPGPDHLDVLELNGIMSIACVESVRPRLSFARWLKRRCRVDRVIVLGYAVAVGLPVMVIVWSLWPERVPRERSCEDYEFQDTRGSNDFRDQWRIPLR</sequence>
<name>A0ABW6S3Q1_9NOCA</name>
<evidence type="ECO:0000256" key="1">
    <source>
        <dbReference type="SAM" id="Phobius"/>
    </source>
</evidence>
<reference evidence="2 3" key="1">
    <citation type="submission" date="2024-10" db="EMBL/GenBank/DDBJ databases">
        <title>The Natural Products Discovery Center: Release of the First 8490 Sequenced Strains for Exploring Actinobacteria Biosynthetic Diversity.</title>
        <authorList>
            <person name="Kalkreuter E."/>
            <person name="Kautsar S.A."/>
            <person name="Yang D."/>
            <person name="Bader C.D."/>
            <person name="Teijaro C.N."/>
            <person name="Fluegel L."/>
            <person name="Davis C.M."/>
            <person name="Simpson J.R."/>
            <person name="Lauterbach L."/>
            <person name="Steele A.D."/>
            <person name="Gui C."/>
            <person name="Meng S."/>
            <person name="Li G."/>
            <person name="Viehrig K."/>
            <person name="Ye F."/>
            <person name="Su P."/>
            <person name="Kiefer A.F."/>
            <person name="Nichols A."/>
            <person name="Cepeda A.J."/>
            <person name="Yan W."/>
            <person name="Fan B."/>
            <person name="Jiang Y."/>
            <person name="Adhikari A."/>
            <person name="Zheng C.-J."/>
            <person name="Schuster L."/>
            <person name="Cowan T.M."/>
            <person name="Smanski M.J."/>
            <person name="Chevrette M.G."/>
            <person name="De Carvalho L.P.S."/>
            <person name="Shen B."/>
        </authorList>
    </citation>
    <scope>NUCLEOTIDE SEQUENCE [LARGE SCALE GENOMIC DNA]</scope>
    <source>
        <strain evidence="2 3">NPDC002593</strain>
    </source>
</reference>
<evidence type="ECO:0000313" key="2">
    <source>
        <dbReference type="EMBL" id="MFF3570879.1"/>
    </source>
</evidence>
<protein>
    <submittedName>
        <fullName evidence="2">Uncharacterized protein</fullName>
    </submittedName>
</protein>
<proteinExistence type="predicted"/>
<accession>A0ABW6S3Q1</accession>
<dbReference type="Proteomes" id="UP001601992">
    <property type="component" value="Unassembled WGS sequence"/>
</dbReference>
<keyword evidence="1" id="KW-0812">Transmembrane</keyword>
<dbReference type="EMBL" id="JBIAQY010000008">
    <property type="protein sequence ID" value="MFF3570879.1"/>
    <property type="molecule type" value="Genomic_DNA"/>
</dbReference>